<dbReference type="SUPFAM" id="SSF56112">
    <property type="entry name" value="Protein kinase-like (PK-like)"/>
    <property type="match status" value="1"/>
</dbReference>
<dbReference type="GO" id="GO:0009088">
    <property type="term" value="P:threonine biosynthetic process"/>
    <property type="evidence" value="ECO:0007669"/>
    <property type="project" value="TreeGrafter"/>
</dbReference>
<gene>
    <name evidence="4" type="ORF">F8S09_16010</name>
</gene>
<proteinExistence type="inferred from homology"/>
<evidence type="ECO:0000259" key="3">
    <source>
        <dbReference type="Pfam" id="PF01636"/>
    </source>
</evidence>
<keyword evidence="4" id="KW-0808">Transferase</keyword>
<comment type="caution">
    <text evidence="4">The sequence shown here is derived from an EMBL/GenBank/DDBJ whole genome shotgun (WGS) entry which is preliminary data.</text>
</comment>
<dbReference type="InterPro" id="IPR011009">
    <property type="entry name" value="Kinase-like_dom_sf"/>
</dbReference>
<evidence type="ECO:0000256" key="2">
    <source>
        <dbReference type="SAM" id="MobiDB-lite"/>
    </source>
</evidence>
<name>A0A7X1NYJ3_9DEIO</name>
<dbReference type="AlphaFoldDB" id="A0A7X1NYJ3"/>
<reference evidence="4 5" key="1">
    <citation type="submission" date="2019-10" db="EMBL/GenBank/DDBJ databases">
        <title>Deinococcus sp. isolated from soil.</title>
        <authorList>
            <person name="Li Y."/>
            <person name="Wang J."/>
        </authorList>
    </citation>
    <scope>NUCLEOTIDE SEQUENCE [LARGE SCALE GENOMIC DNA]</scope>
    <source>
        <strain evidence="4 5">SDU3-2</strain>
    </source>
</reference>
<dbReference type="InterPro" id="IPR002575">
    <property type="entry name" value="Aminoglycoside_PTrfase"/>
</dbReference>
<sequence>MSSRRNAGVKEGQGTVDHVPASAGVPVSLSPEAVPPAVPLGQLEEVLTAYDLPGPVGLTWLRRGFNDHYEVTAGASRYILRVYLPDKPYIRSLSDFQAEVEALNVLALEGLPVSAPVPDRRGNLLTRLEVEGGSRPLALFTYAPGEERRGRDFTEAAARNLGMTLARIHQLADERHLGRDRYTLDEEFLVDRPIAALRRALGADADGLETYGETLKAGLRHLPRTQGAFGFIHGDLHTGNLRVEHDRCTVFDFDHGAQGWRAYDLAVLRMSLPDGPWAALLEAYRSVRPFSEEEEAALPLLAQVRELWDPGDFLTMLYTGAWGPPTIPEKGLDRIRTQVRGWLDAGSPPSPEQPS</sequence>
<dbReference type="Gene3D" id="3.30.200.20">
    <property type="entry name" value="Phosphorylase Kinase, domain 1"/>
    <property type="match status" value="1"/>
</dbReference>
<evidence type="ECO:0000313" key="4">
    <source>
        <dbReference type="EMBL" id="MPY68160.1"/>
    </source>
</evidence>
<feature type="region of interest" description="Disordered" evidence="2">
    <location>
        <begin position="1"/>
        <end position="22"/>
    </location>
</feature>
<dbReference type="PANTHER" id="PTHR21064">
    <property type="entry name" value="AMINOGLYCOSIDE PHOSPHOTRANSFERASE DOMAIN-CONTAINING PROTEIN-RELATED"/>
    <property type="match status" value="1"/>
</dbReference>
<organism evidence="4 5">
    <name type="scientific">Deinococcus terrestris</name>
    <dbReference type="NCBI Taxonomy" id="2651870"/>
    <lineage>
        <taxon>Bacteria</taxon>
        <taxon>Thermotogati</taxon>
        <taxon>Deinococcota</taxon>
        <taxon>Deinococci</taxon>
        <taxon>Deinococcales</taxon>
        <taxon>Deinococcaceae</taxon>
        <taxon>Deinococcus</taxon>
    </lineage>
</organism>
<feature type="domain" description="Aminoglycoside phosphotransferase" evidence="3">
    <location>
        <begin position="66"/>
        <end position="285"/>
    </location>
</feature>
<dbReference type="Pfam" id="PF01636">
    <property type="entry name" value="APH"/>
    <property type="match status" value="1"/>
</dbReference>
<evidence type="ECO:0000256" key="1">
    <source>
        <dbReference type="ARBA" id="ARBA00038240"/>
    </source>
</evidence>
<dbReference type="GO" id="GO:0004413">
    <property type="term" value="F:homoserine kinase activity"/>
    <property type="evidence" value="ECO:0007669"/>
    <property type="project" value="TreeGrafter"/>
</dbReference>
<comment type="similarity">
    <text evidence="1">Belongs to the pseudomonas-type ThrB family.</text>
</comment>
<dbReference type="Proteomes" id="UP000484842">
    <property type="component" value="Unassembled WGS sequence"/>
</dbReference>
<dbReference type="InterPro" id="IPR050249">
    <property type="entry name" value="Pseudomonas-type_ThrB"/>
</dbReference>
<keyword evidence="5" id="KW-1185">Reference proteome</keyword>
<dbReference type="PANTHER" id="PTHR21064:SF6">
    <property type="entry name" value="AMINOGLYCOSIDE PHOSPHOTRANSFERASE DOMAIN-CONTAINING PROTEIN"/>
    <property type="match status" value="1"/>
</dbReference>
<dbReference type="EMBL" id="WBSL01000016">
    <property type="protein sequence ID" value="MPY68160.1"/>
    <property type="molecule type" value="Genomic_DNA"/>
</dbReference>
<accession>A0A7X1NYJ3</accession>
<protein>
    <submittedName>
        <fullName evidence="4">Phosphotransferase</fullName>
    </submittedName>
</protein>
<dbReference type="Gene3D" id="3.90.1200.10">
    <property type="match status" value="1"/>
</dbReference>
<evidence type="ECO:0000313" key="5">
    <source>
        <dbReference type="Proteomes" id="UP000484842"/>
    </source>
</evidence>